<dbReference type="GO" id="GO:0016020">
    <property type="term" value="C:membrane"/>
    <property type="evidence" value="ECO:0007669"/>
    <property type="project" value="UniProtKB-SubCell"/>
</dbReference>
<feature type="transmembrane region" description="Helical" evidence="10">
    <location>
        <begin position="150"/>
        <end position="171"/>
    </location>
</feature>
<reference evidence="13" key="2">
    <citation type="submission" date="2021-01" db="UniProtKB">
        <authorList>
            <consortium name="EnsemblPlants"/>
        </authorList>
    </citation>
    <scope>IDENTIFICATION</scope>
</reference>
<dbReference type="GO" id="GO:0006508">
    <property type="term" value="P:proteolysis"/>
    <property type="evidence" value="ECO:0007669"/>
    <property type="project" value="UniProtKB-KW"/>
</dbReference>
<dbReference type="EMBL" id="LRBV02000005">
    <property type="status" value="NOT_ANNOTATED_CDS"/>
    <property type="molecule type" value="Genomic_DNA"/>
</dbReference>
<dbReference type="EnsemblPlants" id="QL05p028355:mrna">
    <property type="protein sequence ID" value="QL05p028355:mrna"/>
    <property type="gene ID" value="QL05p028355"/>
</dbReference>
<dbReference type="OrthoDB" id="418595at2759"/>
<dbReference type="InterPro" id="IPR002610">
    <property type="entry name" value="Peptidase_S54_rhomboid-like"/>
</dbReference>
<comment type="similarity">
    <text evidence="3 10">Belongs to the peptidase S54 family.</text>
</comment>
<keyword evidence="14" id="KW-1185">Reference proteome</keyword>
<dbReference type="GeneID" id="115989360"/>
<keyword evidence="4 10" id="KW-0645">Protease</keyword>
<evidence type="ECO:0000259" key="12">
    <source>
        <dbReference type="Pfam" id="PF01694"/>
    </source>
</evidence>
<feature type="region of interest" description="Disordered" evidence="11">
    <location>
        <begin position="1"/>
        <end position="28"/>
    </location>
</feature>
<dbReference type="EC" id="3.4.21.105" evidence="10"/>
<evidence type="ECO:0000313" key="13">
    <source>
        <dbReference type="EnsemblPlants" id="QL05p028355:mrna"/>
    </source>
</evidence>
<feature type="transmembrane region" description="Helical" evidence="10">
    <location>
        <begin position="122"/>
        <end position="143"/>
    </location>
</feature>
<comment type="catalytic activity">
    <reaction evidence="1 10">
        <text>Cleaves type-1 transmembrane domains using a catalytic dyad composed of serine and histidine that are contributed by different transmembrane domains.</text>
        <dbReference type="EC" id="3.4.21.105"/>
    </reaction>
</comment>
<keyword evidence="8 10" id="KW-1133">Transmembrane helix</keyword>
<evidence type="ECO:0000256" key="1">
    <source>
        <dbReference type="ARBA" id="ARBA00000156"/>
    </source>
</evidence>
<keyword evidence="6 10" id="KW-0378">Hydrolase</keyword>
<dbReference type="InterPro" id="IPR022764">
    <property type="entry name" value="Peptidase_S54_rhomboid_dom"/>
</dbReference>
<evidence type="ECO:0000256" key="3">
    <source>
        <dbReference type="ARBA" id="ARBA00009045"/>
    </source>
</evidence>
<proteinExistence type="inferred from homology"/>
<dbReference type="PANTHER" id="PTHR22936:SF87">
    <property type="entry name" value="RHOMBOID-LIKE PROTEIN 5"/>
    <property type="match status" value="1"/>
</dbReference>
<gene>
    <name evidence="13" type="primary">LOC115989360</name>
</gene>
<comment type="subcellular location">
    <subcellularLocation>
        <location evidence="2 10">Membrane</location>
        <topology evidence="2 10">Multi-pass membrane protein</topology>
    </subcellularLocation>
</comment>
<feature type="transmembrane region" description="Helical" evidence="10">
    <location>
        <begin position="37"/>
        <end position="58"/>
    </location>
</feature>
<dbReference type="InterPro" id="IPR035952">
    <property type="entry name" value="Rhomboid-like_sf"/>
</dbReference>
<evidence type="ECO:0000256" key="7">
    <source>
        <dbReference type="ARBA" id="ARBA00022825"/>
    </source>
</evidence>
<dbReference type="SUPFAM" id="SSF144091">
    <property type="entry name" value="Rhomboid-like"/>
    <property type="match status" value="1"/>
</dbReference>
<feature type="transmembrane region" description="Helical" evidence="10">
    <location>
        <begin position="279"/>
        <end position="298"/>
    </location>
</feature>
<feature type="domain" description="Peptidase S54 rhomboid" evidence="12">
    <location>
        <begin position="113"/>
        <end position="249"/>
    </location>
</feature>
<name>A0A7N2LP86_QUELO</name>
<dbReference type="OMA" id="CYQYLLW"/>
<evidence type="ECO:0000256" key="4">
    <source>
        <dbReference type="ARBA" id="ARBA00022670"/>
    </source>
</evidence>
<evidence type="ECO:0000256" key="6">
    <source>
        <dbReference type="ARBA" id="ARBA00022801"/>
    </source>
</evidence>
<protein>
    <recommendedName>
        <fullName evidence="10">RHOMBOID-like protein</fullName>
        <ecNumber evidence="10">3.4.21.105</ecNumber>
    </recommendedName>
</protein>
<dbReference type="RefSeq" id="XP_030968891.1">
    <property type="nucleotide sequence ID" value="XM_031113031.1"/>
</dbReference>
<dbReference type="PANTHER" id="PTHR22936">
    <property type="entry name" value="RHOMBOID-RELATED"/>
    <property type="match status" value="1"/>
</dbReference>
<feature type="transmembrane region" description="Helical" evidence="10">
    <location>
        <begin position="177"/>
        <end position="196"/>
    </location>
</feature>
<accession>A0A7N2LP86</accession>
<dbReference type="Gramene" id="QL05p028355:mrna">
    <property type="protein sequence ID" value="QL05p028355:mrna"/>
    <property type="gene ID" value="QL05p028355"/>
</dbReference>
<feature type="transmembrane region" description="Helical" evidence="10">
    <location>
        <begin position="208"/>
        <end position="226"/>
    </location>
</feature>
<evidence type="ECO:0000256" key="2">
    <source>
        <dbReference type="ARBA" id="ARBA00004141"/>
    </source>
</evidence>
<evidence type="ECO:0000256" key="8">
    <source>
        <dbReference type="ARBA" id="ARBA00022989"/>
    </source>
</evidence>
<feature type="compositionally biased region" description="Pro residues" evidence="11">
    <location>
        <begin position="19"/>
        <end position="28"/>
    </location>
</feature>
<dbReference type="Gene3D" id="1.20.1540.10">
    <property type="entry name" value="Rhomboid-like"/>
    <property type="match status" value="1"/>
</dbReference>
<dbReference type="InParanoid" id="A0A7N2LP86"/>
<dbReference type="GO" id="GO:0004252">
    <property type="term" value="F:serine-type endopeptidase activity"/>
    <property type="evidence" value="ECO:0007669"/>
    <property type="project" value="InterPro"/>
</dbReference>
<evidence type="ECO:0000313" key="14">
    <source>
        <dbReference type="Proteomes" id="UP000594261"/>
    </source>
</evidence>
<dbReference type="KEGG" id="qlo:115989360"/>
<feature type="transmembrane region" description="Helical" evidence="10">
    <location>
        <begin position="232"/>
        <end position="250"/>
    </location>
</feature>
<sequence>MGNIRPTPPCDLETGPLKARPPPPPPPHFHPPAPQSWFSWLVPLIFAANIVVFVYTMYYNDCPAHGNKDDCLFHKYLGRFSFQPFKENALLGPSSNTLIKLGGLEKKSVVEGGEGWRLLSCMWLHAGVVHLAANMLSLLFIGIRLEQEFGFVRIGVLYLLAGFGGSLLSALHAKSTVSVGASGALFGLLGAMLSELLTNWTIYANKCAALFSLVIIIGINLAVGFLPGVDNSAHIGGFISGFLLGFILLVRPQFGYVSRKYIPPGYEIKRKPKHKCYQYLYGITALVLLILGYAYGSYELFTGQKMFSLPV</sequence>
<evidence type="ECO:0000256" key="9">
    <source>
        <dbReference type="ARBA" id="ARBA00023136"/>
    </source>
</evidence>
<comment type="function">
    <text evidence="10">Serine protease involved in intramembrane proteolysis.</text>
</comment>
<dbReference type="GO" id="GO:0005794">
    <property type="term" value="C:Golgi apparatus"/>
    <property type="evidence" value="ECO:0007669"/>
    <property type="project" value="UniProtKB-ARBA"/>
</dbReference>
<evidence type="ECO:0000256" key="10">
    <source>
        <dbReference type="RuleBase" id="RU362115"/>
    </source>
</evidence>
<dbReference type="AlphaFoldDB" id="A0A7N2LP86"/>
<keyword evidence="9 10" id="KW-0472">Membrane</keyword>
<dbReference type="FunFam" id="1.20.1540.10:FF:000019">
    <property type="entry name" value="RHOMBOID-like protein"/>
    <property type="match status" value="1"/>
</dbReference>
<dbReference type="Pfam" id="PF01694">
    <property type="entry name" value="Rhomboid"/>
    <property type="match status" value="1"/>
</dbReference>
<dbReference type="Proteomes" id="UP000594261">
    <property type="component" value="Chromosome 5"/>
</dbReference>
<reference evidence="13 14" key="1">
    <citation type="journal article" date="2016" name="G3 (Bethesda)">
        <title>First Draft Assembly and Annotation of the Genome of a California Endemic Oak Quercus lobata Nee (Fagaceae).</title>
        <authorList>
            <person name="Sork V.L."/>
            <person name="Fitz-Gibbon S.T."/>
            <person name="Puiu D."/>
            <person name="Crepeau M."/>
            <person name="Gugger P.F."/>
            <person name="Sherman R."/>
            <person name="Stevens K."/>
            <person name="Langley C.H."/>
            <person name="Pellegrini M."/>
            <person name="Salzberg S.L."/>
        </authorList>
    </citation>
    <scope>NUCLEOTIDE SEQUENCE [LARGE SCALE GENOMIC DNA]</scope>
    <source>
        <strain evidence="13 14">cv. SW786</strain>
    </source>
</reference>
<evidence type="ECO:0000256" key="5">
    <source>
        <dbReference type="ARBA" id="ARBA00022692"/>
    </source>
</evidence>
<evidence type="ECO:0000256" key="11">
    <source>
        <dbReference type="SAM" id="MobiDB-lite"/>
    </source>
</evidence>
<dbReference type="FunCoup" id="A0A7N2LP86">
    <property type="interactions" value="3"/>
</dbReference>
<keyword evidence="5 10" id="KW-0812">Transmembrane</keyword>
<keyword evidence="7 10" id="KW-0720">Serine protease</keyword>
<organism evidence="13 14">
    <name type="scientific">Quercus lobata</name>
    <name type="common">Valley oak</name>
    <dbReference type="NCBI Taxonomy" id="97700"/>
    <lineage>
        <taxon>Eukaryota</taxon>
        <taxon>Viridiplantae</taxon>
        <taxon>Streptophyta</taxon>
        <taxon>Embryophyta</taxon>
        <taxon>Tracheophyta</taxon>
        <taxon>Spermatophyta</taxon>
        <taxon>Magnoliopsida</taxon>
        <taxon>eudicotyledons</taxon>
        <taxon>Gunneridae</taxon>
        <taxon>Pentapetalae</taxon>
        <taxon>rosids</taxon>
        <taxon>fabids</taxon>
        <taxon>Fagales</taxon>
        <taxon>Fagaceae</taxon>
        <taxon>Quercus</taxon>
    </lineage>
</organism>